<dbReference type="PANTHER" id="PTHR12801:SF115">
    <property type="entry name" value="FI18136P1-RELATED"/>
    <property type="match status" value="1"/>
</dbReference>
<feature type="coiled-coil region" evidence="7">
    <location>
        <begin position="111"/>
        <end position="155"/>
    </location>
</feature>
<organism evidence="9 10">
    <name type="scientific">Ceratitis capitata</name>
    <name type="common">Mediterranean fruit fly</name>
    <name type="synonym">Tephritis capitata</name>
    <dbReference type="NCBI Taxonomy" id="7213"/>
    <lineage>
        <taxon>Eukaryota</taxon>
        <taxon>Metazoa</taxon>
        <taxon>Ecdysozoa</taxon>
        <taxon>Arthropoda</taxon>
        <taxon>Hexapoda</taxon>
        <taxon>Insecta</taxon>
        <taxon>Pterygota</taxon>
        <taxon>Neoptera</taxon>
        <taxon>Endopterygota</taxon>
        <taxon>Diptera</taxon>
        <taxon>Brachycera</taxon>
        <taxon>Muscomorpha</taxon>
        <taxon>Tephritoidea</taxon>
        <taxon>Tephritidae</taxon>
        <taxon>Ceratitis</taxon>
        <taxon>Ceratitis</taxon>
    </lineage>
</organism>
<dbReference type="AlphaFoldDB" id="A0A811UT09"/>
<dbReference type="Gene3D" id="3.30.420.10">
    <property type="entry name" value="Ribonuclease H-like superfamily/Ribonuclease H"/>
    <property type="match status" value="1"/>
</dbReference>
<dbReference type="InterPro" id="IPR012337">
    <property type="entry name" value="RNaseH-like_sf"/>
</dbReference>
<evidence type="ECO:0000313" key="9">
    <source>
        <dbReference type="EMBL" id="CAD7000103.1"/>
    </source>
</evidence>
<dbReference type="CDD" id="cd06145">
    <property type="entry name" value="REX1_like"/>
    <property type="match status" value="1"/>
</dbReference>
<comment type="similarity">
    <text evidence="2">Belongs to the REXO1/REXO3 family.</text>
</comment>
<gene>
    <name evidence="9" type="ORF">CCAP1982_LOCUS8601</name>
</gene>
<evidence type="ECO:0000313" key="10">
    <source>
        <dbReference type="Proteomes" id="UP000606786"/>
    </source>
</evidence>
<dbReference type="GO" id="GO:0004527">
    <property type="term" value="F:exonuclease activity"/>
    <property type="evidence" value="ECO:0007669"/>
    <property type="project" value="UniProtKB-KW"/>
</dbReference>
<dbReference type="Proteomes" id="UP000606786">
    <property type="component" value="Unassembled WGS sequence"/>
</dbReference>
<feature type="domain" description="Exonuclease" evidence="8">
    <location>
        <begin position="316"/>
        <end position="479"/>
    </location>
</feature>
<evidence type="ECO:0000256" key="2">
    <source>
        <dbReference type="ARBA" id="ARBA00006357"/>
    </source>
</evidence>
<dbReference type="SMART" id="SM00479">
    <property type="entry name" value="EXOIII"/>
    <property type="match status" value="1"/>
</dbReference>
<evidence type="ECO:0000256" key="3">
    <source>
        <dbReference type="ARBA" id="ARBA00022722"/>
    </source>
</evidence>
<dbReference type="PANTHER" id="PTHR12801">
    <property type="entry name" value="RNA EXONUCLEASE REXO1 / RECO3 FAMILY MEMBER-RELATED"/>
    <property type="match status" value="1"/>
</dbReference>
<evidence type="ECO:0000256" key="6">
    <source>
        <dbReference type="ARBA" id="ARBA00023242"/>
    </source>
</evidence>
<keyword evidence="7" id="KW-0175">Coiled coil</keyword>
<comment type="subcellular location">
    <subcellularLocation>
        <location evidence="1">Nucleus</location>
    </subcellularLocation>
</comment>
<dbReference type="InterPro" id="IPR013520">
    <property type="entry name" value="Ribonucl_H"/>
</dbReference>
<evidence type="ECO:0000256" key="1">
    <source>
        <dbReference type="ARBA" id="ARBA00004123"/>
    </source>
</evidence>
<keyword evidence="3" id="KW-0540">Nuclease</keyword>
<dbReference type="InterPro" id="IPR034922">
    <property type="entry name" value="REX1-like_exo"/>
</dbReference>
<dbReference type="InterPro" id="IPR036397">
    <property type="entry name" value="RNaseH_sf"/>
</dbReference>
<comment type="caution">
    <text evidence="9">The sequence shown here is derived from an EMBL/GenBank/DDBJ whole genome shotgun (WGS) entry which is preliminary data.</text>
</comment>
<dbReference type="SUPFAM" id="SSF53098">
    <property type="entry name" value="Ribonuclease H-like"/>
    <property type="match status" value="1"/>
</dbReference>
<evidence type="ECO:0000259" key="8">
    <source>
        <dbReference type="SMART" id="SM00479"/>
    </source>
</evidence>
<keyword evidence="4" id="KW-0378">Hydrolase</keyword>
<dbReference type="GO" id="GO:0005634">
    <property type="term" value="C:nucleus"/>
    <property type="evidence" value="ECO:0007669"/>
    <property type="project" value="UniProtKB-SubCell"/>
</dbReference>
<dbReference type="GO" id="GO:0003676">
    <property type="term" value="F:nucleic acid binding"/>
    <property type="evidence" value="ECO:0007669"/>
    <property type="project" value="InterPro"/>
</dbReference>
<evidence type="ECO:0000256" key="7">
    <source>
        <dbReference type="SAM" id="Coils"/>
    </source>
</evidence>
<sequence>MTLSVLYRYTTTTQNTQALLLICTTFPIGTFQSKFPVSWDMGFSKRIALRALSAGQKLHFQDLHMHLHNLSRHALQNKWVANKRSESTKINKSQNVKAKQLPELKVTKILLNLQREQKLKLAEERLEKEKEQTRLHEERERAVQHQNQVDVEQQNKLNLSEAEFVQHLSRYIMEVNLQRLHGYPTESAREEGTTEIYKHFDYLGARSSKLYSKHLDGVQFMEKQCIRCERTFHLNYSGEYISAETCTFHWGKLYDSKKGDNLKEYTCCAGGKDSAGCAHNAFHVWTGIEMGVNGPYDDFVYTQPRTDAQSTNVASKVFSLDCEMVFTGRGLEVARVTVVGWNDQLIYDHFVQPIGAVVDYNTRFSGITADDLSRKKNKYLKSFGEVQKDLLQLIKADTILIGHGLENDLRVLRMVHKRIVDTSYEFPHHLGFPYRCSLKSLSKKYLKRDIQVGDVGHSSMEDSIACMELMKWKVREFVKSQKNYGDV</sequence>
<dbReference type="InterPro" id="IPR047021">
    <property type="entry name" value="REXO1/3/4-like"/>
</dbReference>
<dbReference type="FunFam" id="3.30.420.10:FF:000031">
    <property type="entry name" value="RNA exonuclease 1"/>
    <property type="match status" value="1"/>
</dbReference>
<keyword evidence="6" id="KW-0539">Nucleus</keyword>
<dbReference type="GO" id="GO:0010629">
    <property type="term" value="P:negative regulation of gene expression"/>
    <property type="evidence" value="ECO:0007669"/>
    <property type="project" value="UniProtKB-ARBA"/>
</dbReference>
<accession>A0A811UT09</accession>
<reference evidence="9" key="1">
    <citation type="submission" date="2020-11" db="EMBL/GenBank/DDBJ databases">
        <authorList>
            <person name="Whitehead M."/>
        </authorList>
    </citation>
    <scope>NUCLEOTIDE SEQUENCE</scope>
    <source>
        <strain evidence="9">EGII</strain>
    </source>
</reference>
<dbReference type="Pfam" id="PF00929">
    <property type="entry name" value="RNase_T"/>
    <property type="match status" value="1"/>
</dbReference>
<evidence type="ECO:0000256" key="4">
    <source>
        <dbReference type="ARBA" id="ARBA00022801"/>
    </source>
</evidence>
<keyword evidence="10" id="KW-1185">Reference proteome</keyword>
<name>A0A811UT09_CERCA</name>
<proteinExistence type="inferred from homology"/>
<evidence type="ECO:0000256" key="5">
    <source>
        <dbReference type="ARBA" id="ARBA00022839"/>
    </source>
</evidence>
<dbReference type="EMBL" id="CAJHJT010000012">
    <property type="protein sequence ID" value="CAD7000103.1"/>
    <property type="molecule type" value="Genomic_DNA"/>
</dbReference>
<protein>
    <submittedName>
        <fullName evidence="9">(Mediterranean fruit fly) hypothetical protein</fullName>
    </submittedName>
</protein>
<keyword evidence="5" id="KW-0269">Exonuclease</keyword>
<dbReference type="OrthoDB" id="206335at2759"/>